<dbReference type="GO" id="GO:0016298">
    <property type="term" value="F:lipase activity"/>
    <property type="evidence" value="ECO:0007669"/>
    <property type="project" value="TreeGrafter"/>
</dbReference>
<feature type="chain" id="PRO_5019816304" evidence="1">
    <location>
        <begin position="30"/>
        <end position="306"/>
    </location>
</feature>
<dbReference type="PANTHER" id="PTHR32015:SF1">
    <property type="entry name" value="LIPASE"/>
    <property type="match status" value="1"/>
</dbReference>
<dbReference type="InterPro" id="IPR029058">
    <property type="entry name" value="AB_hydrolase_fold"/>
</dbReference>
<dbReference type="RefSeq" id="WP_062796176.1">
    <property type="nucleotide sequence ID" value="NZ_CBCRXS010000001.1"/>
</dbReference>
<dbReference type="GO" id="GO:0016042">
    <property type="term" value="P:lipid catabolic process"/>
    <property type="evidence" value="ECO:0007669"/>
    <property type="project" value="InterPro"/>
</dbReference>
<dbReference type="OrthoDB" id="8871309at2"/>
<dbReference type="Gene3D" id="3.40.50.1820">
    <property type="entry name" value="alpha/beta hydrolase"/>
    <property type="match status" value="1"/>
</dbReference>
<accession>A0A495JXS0</accession>
<dbReference type="AlphaFoldDB" id="A0A495JXS0"/>
<dbReference type="SUPFAM" id="SSF53474">
    <property type="entry name" value="alpha/beta-Hydrolases"/>
    <property type="match status" value="1"/>
</dbReference>
<proteinExistence type="predicted"/>
<evidence type="ECO:0000313" key="2">
    <source>
        <dbReference type="EMBL" id="RKR93275.1"/>
    </source>
</evidence>
<feature type="signal peptide" evidence="1">
    <location>
        <begin position="1"/>
        <end position="29"/>
    </location>
</feature>
<sequence>MGHLRLGTALAAAVPVLMSAFLVPVPTYAAPADESSLPGVNQFTSCTPAPEHQRPVVLVHGNGSGMAATWRTLSKRLSDSGFCVFALDYGRHQPGSDENLLDLAGGSDIEESADVLAAFVSKVRSATAADKVDVVAHSMGALTARHYLKFVERNTIHTVVSVGGTNHGSTFESNTDLPLGSNSEIYRQTDAAGLPADEVLAAAVGPAYAQQMAGSSFLTQLNAGGDTVPGVDYVAVATRGDKVVTPPESAFLTAGPDATVRNVWVQDGCPGLVVDHMGLTTHPRSLWLIHTALDPDLADTMPAPCP</sequence>
<name>A0A495JXS0_WILMA</name>
<dbReference type="InterPro" id="IPR002918">
    <property type="entry name" value="Lipase_EstA/Esterase_EstB"/>
</dbReference>
<reference evidence="2 3" key="1">
    <citation type="submission" date="2018-10" db="EMBL/GenBank/DDBJ databases">
        <title>Sequencing the genomes of 1000 actinobacteria strains.</title>
        <authorList>
            <person name="Klenk H.-P."/>
        </authorList>
    </citation>
    <scope>NUCLEOTIDE SEQUENCE [LARGE SCALE GENOMIC DNA]</scope>
    <source>
        <strain evidence="2 3">DSM 44343</strain>
    </source>
</reference>
<gene>
    <name evidence="2" type="ORF">DFJ75_0056</name>
</gene>
<organism evidence="2 3">
    <name type="scientific">Williamsia marianensis</name>
    <dbReference type="NCBI Taxonomy" id="85044"/>
    <lineage>
        <taxon>Bacteria</taxon>
        <taxon>Bacillati</taxon>
        <taxon>Actinomycetota</taxon>
        <taxon>Actinomycetes</taxon>
        <taxon>Mycobacteriales</taxon>
        <taxon>Nocardiaceae</taxon>
        <taxon>Williamsia</taxon>
    </lineage>
</organism>
<dbReference type="EMBL" id="RBKV01000001">
    <property type="protein sequence ID" value="RKR93275.1"/>
    <property type="molecule type" value="Genomic_DNA"/>
</dbReference>
<evidence type="ECO:0000313" key="3">
    <source>
        <dbReference type="Proteomes" id="UP000274762"/>
    </source>
</evidence>
<dbReference type="Pfam" id="PF01674">
    <property type="entry name" value="Lipase_2"/>
    <property type="match status" value="1"/>
</dbReference>
<keyword evidence="2" id="KW-0378">Hydrolase</keyword>
<dbReference type="PANTHER" id="PTHR32015">
    <property type="entry name" value="FASTING INDUCED LIPASE"/>
    <property type="match status" value="1"/>
</dbReference>
<protein>
    <submittedName>
        <fullName evidence="2">Triacylglycerol esterase/lipase EstA (Alpha/beta hydrolase family)</fullName>
    </submittedName>
</protein>
<comment type="caution">
    <text evidence="2">The sequence shown here is derived from an EMBL/GenBank/DDBJ whole genome shotgun (WGS) entry which is preliminary data.</text>
</comment>
<evidence type="ECO:0000256" key="1">
    <source>
        <dbReference type="SAM" id="SignalP"/>
    </source>
</evidence>
<keyword evidence="1" id="KW-0732">Signal</keyword>
<dbReference type="Proteomes" id="UP000274762">
    <property type="component" value="Unassembled WGS sequence"/>
</dbReference>